<keyword evidence="4" id="KW-1185">Reference proteome</keyword>
<feature type="region of interest" description="Disordered" evidence="1">
    <location>
        <begin position="1"/>
        <end position="25"/>
    </location>
</feature>
<sequence>MESRPLLPGPDAPGTPAPPRRGPNPARSLVLAMTGVVTAGLLGALVSAQLGALTVAATLAVAGVWRAVAPRTVSAAGIAVRSKALDVLLYLGAAVAIAVLALTVPYLG</sequence>
<dbReference type="Proteomes" id="UP000293852">
    <property type="component" value="Unassembled WGS sequence"/>
</dbReference>
<keyword evidence="2" id="KW-0812">Transmembrane</keyword>
<proteinExistence type="predicted"/>
<keyword evidence="2" id="KW-1133">Transmembrane helix</keyword>
<evidence type="ECO:0000313" key="4">
    <source>
        <dbReference type="Proteomes" id="UP000293852"/>
    </source>
</evidence>
<keyword evidence="2" id="KW-0472">Membrane</keyword>
<dbReference type="RefSeq" id="WP_130416632.1">
    <property type="nucleotide sequence ID" value="NZ_SGWX01000001.1"/>
</dbReference>
<organism evidence="3 4">
    <name type="scientific">Xylanimonas ulmi</name>
    <dbReference type="NCBI Taxonomy" id="228973"/>
    <lineage>
        <taxon>Bacteria</taxon>
        <taxon>Bacillati</taxon>
        <taxon>Actinomycetota</taxon>
        <taxon>Actinomycetes</taxon>
        <taxon>Micrococcales</taxon>
        <taxon>Promicromonosporaceae</taxon>
        <taxon>Xylanimonas</taxon>
    </lineage>
</organism>
<name>A0A4Q7M805_9MICO</name>
<dbReference type="Pfam" id="PF11222">
    <property type="entry name" value="DUF3017"/>
    <property type="match status" value="1"/>
</dbReference>
<protein>
    <submittedName>
        <fullName evidence="3">DUF3017 family protein</fullName>
    </submittedName>
</protein>
<feature type="compositionally biased region" description="Pro residues" evidence="1">
    <location>
        <begin position="7"/>
        <end position="22"/>
    </location>
</feature>
<comment type="caution">
    <text evidence="3">The sequence shown here is derived from an EMBL/GenBank/DDBJ whole genome shotgun (WGS) entry which is preliminary data.</text>
</comment>
<feature type="transmembrane region" description="Helical" evidence="2">
    <location>
        <begin position="88"/>
        <end position="107"/>
    </location>
</feature>
<dbReference type="EMBL" id="SGWX01000001">
    <property type="protein sequence ID" value="RZS63247.1"/>
    <property type="molecule type" value="Genomic_DNA"/>
</dbReference>
<reference evidence="3 4" key="1">
    <citation type="submission" date="2019-02" db="EMBL/GenBank/DDBJ databases">
        <title>Sequencing the genomes of 1000 actinobacteria strains.</title>
        <authorList>
            <person name="Klenk H.-P."/>
        </authorList>
    </citation>
    <scope>NUCLEOTIDE SEQUENCE [LARGE SCALE GENOMIC DNA]</scope>
    <source>
        <strain evidence="3 4">DSM 16932</strain>
    </source>
</reference>
<evidence type="ECO:0000256" key="2">
    <source>
        <dbReference type="SAM" id="Phobius"/>
    </source>
</evidence>
<evidence type="ECO:0000256" key="1">
    <source>
        <dbReference type="SAM" id="MobiDB-lite"/>
    </source>
</evidence>
<evidence type="ECO:0000313" key="3">
    <source>
        <dbReference type="EMBL" id="RZS63247.1"/>
    </source>
</evidence>
<gene>
    <name evidence="3" type="ORF">EV386_3610</name>
</gene>
<dbReference type="AlphaFoldDB" id="A0A4Q7M805"/>
<accession>A0A4Q7M805</accession>
<dbReference type="InterPro" id="IPR021385">
    <property type="entry name" value="DUF3017"/>
</dbReference>
<feature type="transmembrane region" description="Helical" evidence="2">
    <location>
        <begin position="52"/>
        <end position="68"/>
    </location>
</feature>